<feature type="transmembrane region" description="Helical" evidence="1">
    <location>
        <begin position="72"/>
        <end position="91"/>
    </location>
</feature>
<keyword evidence="1" id="KW-1133">Transmembrane helix</keyword>
<accession>A0AAX2M6B8</accession>
<protein>
    <submittedName>
        <fullName evidence="2">Uncharacterized protein</fullName>
    </submittedName>
</protein>
<keyword evidence="1" id="KW-0472">Membrane</keyword>
<dbReference type="RefSeq" id="WP_131825733.1">
    <property type="nucleotide sequence ID" value="NZ_JBHMEH010000028.1"/>
</dbReference>
<dbReference type="AlphaFoldDB" id="A0AAX2M6B8"/>
<comment type="caution">
    <text evidence="2">The sequence shown here is derived from an EMBL/GenBank/DDBJ whole genome shotgun (WGS) entry which is preliminary data.</text>
</comment>
<gene>
    <name evidence="2" type="ORF">NCTC8684_00763</name>
</gene>
<evidence type="ECO:0000313" key="2">
    <source>
        <dbReference type="EMBL" id="SUX31703.1"/>
    </source>
</evidence>
<keyword evidence="1" id="KW-0812">Transmembrane</keyword>
<evidence type="ECO:0000313" key="3">
    <source>
        <dbReference type="Proteomes" id="UP000254029"/>
    </source>
</evidence>
<reference evidence="2 3" key="1">
    <citation type="submission" date="2018-06" db="EMBL/GenBank/DDBJ databases">
        <authorList>
            <consortium name="Pathogen Informatics"/>
            <person name="Doyle S."/>
        </authorList>
    </citation>
    <scope>NUCLEOTIDE SEQUENCE [LARGE SCALE GENOMIC DNA]</scope>
    <source>
        <strain evidence="2 3">NCTC8684</strain>
    </source>
</reference>
<proteinExistence type="predicted"/>
<sequence length="225" mass="26200">MAEAAPQEPWWRRACSNVLFLLFFFALLALIFFLIWLFIFPLRALGDWLFIALPRGQYLHLNTNQVLNQPGFLLPLLFWVLALFNVPSDWLDGFRKLPKRDKAKRRQKLAQLNRRCCRLLAMSAGLSVLLSLPAMRSYTVVAGDGIHDMDFYRRHETVYPFSQLECIRKSVVRGAIFYDFYFDRKEDDSFTAAGLNPQALAWIEYQTGKSFQSWMGACGGWRRGR</sequence>
<evidence type="ECO:0000256" key="1">
    <source>
        <dbReference type="SAM" id="Phobius"/>
    </source>
</evidence>
<organism evidence="2 3">
    <name type="scientific">Chromobacterium violaceum</name>
    <dbReference type="NCBI Taxonomy" id="536"/>
    <lineage>
        <taxon>Bacteria</taxon>
        <taxon>Pseudomonadati</taxon>
        <taxon>Pseudomonadota</taxon>
        <taxon>Betaproteobacteria</taxon>
        <taxon>Neisseriales</taxon>
        <taxon>Chromobacteriaceae</taxon>
        <taxon>Chromobacterium</taxon>
    </lineage>
</organism>
<name>A0AAX2M6B8_CHRVL</name>
<dbReference type="EMBL" id="UIGR01000001">
    <property type="protein sequence ID" value="SUX31703.1"/>
    <property type="molecule type" value="Genomic_DNA"/>
</dbReference>
<feature type="transmembrane region" description="Helical" evidence="1">
    <location>
        <begin position="18"/>
        <end position="39"/>
    </location>
</feature>
<dbReference type="Proteomes" id="UP000254029">
    <property type="component" value="Unassembled WGS sequence"/>
</dbReference>